<evidence type="ECO:0000313" key="17">
    <source>
        <dbReference type="Proteomes" id="UP000799766"/>
    </source>
</evidence>
<evidence type="ECO:0000256" key="13">
    <source>
        <dbReference type="ARBA" id="ARBA00047880"/>
    </source>
</evidence>
<proteinExistence type="inferred from homology"/>
<keyword evidence="9" id="KW-0547">Nucleotide-binding</keyword>
<evidence type="ECO:0000256" key="5">
    <source>
        <dbReference type="ARBA" id="ARBA00017394"/>
    </source>
</evidence>
<protein>
    <recommendedName>
        <fullName evidence="5">Riboflavin kinase</fullName>
        <ecNumber evidence="4">2.7.1.26</ecNumber>
    </recommendedName>
    <alternativeName>
        <fullName evidence="12">Flavin mononucleotide kinase 1</fullName>
    </alternativeName>
</protein>
<dbReference type="PANTHER" id="PTHR22749:SF6">
    <property type="entry name" value="RIBOFLAVIN KINASE"/>
    <property type="match status" value="1"/>
</dbReference>
<evidence type="ECO:0000256" key="1">
    <source>
        <dbReference type="ARBA" id="ARBA00003572"/>
    </source>
</evidence>
<evidence type="ECO:0000259" key="15">
    <source>
        <dbReference type="SMART" id="SM00904"/>
    </source>
</evidence>
<evidence type="ECO:0000256" key="12">
    <source>
        <dbReference type="ARBA" id="ARBA00029960"/>
    </source>
</evidence>
<feature type="domain" description="Riboflavin kinase" evidence="15">
    <location>
        <begin position="19"/>
        <end position="172"/>
    </location>
</feature>
<dbReference type="GO" id="GO:0008531">
    <property type="term" value="F:riboflavin kinase activity"/>
    <property type="evidence" value="ECO:0007669"/>
    <property type="project" value="UniProtKB-EC"/>
</dbReference>
<organism evidence="16 17">
    <name type="scientific">Lineolata rhizophorae</name>
    <dbReference type="NCBI Taxonomy" id="578093"/>
    <lineage>
        <taxon>Eukaryota</taxon>
        <taxon>Fungi</taxon>
        <taxon>Dikarya</taxon>
        <taxon>Ascomycota</taxon>
        <taxon>Pezizomycotina</taxon>
        <taxon>Dothideomycetes</taxon>
        <taxon>Dothideomycetes incertae sedis</taxon>
        <taxon>Lineolatales</taxon>
        <taxon>Lineolataceae</taxon>
        <taxon>Lineolata</taxon>
    </lineage>
</organism>
<keyword evidence="7" id="KW-0288">FMN</keyword>
<gene>
    <name evidence="16" type="ORF">BDY21DRAFT_117179</name>
</gene>
<evidence type="ECO:0000256" key="6">
    <source>
        <dbReference type="ARBA" id="ARBA00022630"/>
    </source>
</evidence>
<accession>A0A6A6NPW0</accession>
<sequence length="204" mass="22317">MQEDNAQRPLVAGPDDGPEPPFPIRVAGKVIKGFGRGSKELGIPTANIPITGLSVGGHSDLSSGVYLGWAGLNPLSDTSLPSDTSTSTSSASAAPPHTYAAVLSIGYNPFYKNTARSVEVYLINDFGGRDFYGAELRLLILGYVRPELDYVSVEKLIEDIRTDIRVAERSLGREAWRRWREEEWLVDWGRDLEVVRPEDVGITG</sequence>
<evidence type="ECO:0000256" key="3">
    <source>
        <dbReference type="ARBA" id="ARBA00010108"/>
    </source>
</evidence>
<evidence type="ECO:0000256" key="7">
    <source>
        <dbReference type="ARBA" id="ARBA00022643"/>
    </source>
</evidence>
<comment type="catalytic activity">
    <reaction evidence="13">
        <text>riboflavin + ATP = FMN + ADP + H(+)</text>
        <dbReference type="Rhea" id="RHEA:14357"/>
        <dbReference type="ChEBI" id="CHEBI:15378"/>
        <dbReference type="ChEBI" id="CHEBI:30616"/>
        <dbReference type="ChEBI" id="CHEBI:57986"/>
        <dbReference type="ChEBI" id="CHEBI:58210"/>
        <dbReference type="ChEBI" id="CHEBI:456216"/>
        <dbReference type="EC" id="2.7.1.26"/>
    </reaction>
</comment>
<comment type="similarity">
    <text evidence="3">Belongs to the flavokinase family.</text>
</comment>
<dbReference type="Proteomes" id="UP000799766">
    <property type="component" value="Unassembled WGS sequence"/>
</dbReference>
<dbReference type="EC" id="2.7.1.26" evidence="4"/>
<dbReference type="InterPro" id="IPR023465">
    <property type="entry name" value="Riboflavin_kinase_dom_sf"/>
</dbReference>
<evidence type="ECO:0000256" key="8">
    <source>
        <dbReference type="ARBA" id="ARBA00022679"/>
    </source>
</evidence>
<dbReference type="GO" id="GO:0009398">
    <property type="term" value="P:FMN biosynthetic process"/>
    <property type="evidence" value="ECO:0007669"/>
    <property type="project" value="UniProtKB-UniPathway"/>
</dbReference>
<dbReference type="InterPro" id="IPR015865">
    <property type="entry name" value="Riboflavin_kinase_bac/euk"/>
</dbReference>
<keyword evidence="6" id="KW-0285">Flavoprotein</keyword>
<reference evidence="16" key="1">
    <citation type="journal article" date="2020" name="Stud. Mycol.">
        <title>101 Dothideomycetes genomes: a test case for predicting lifestyles and emergence of pathogens.</title>
        <authorList>
            <person name="Haridas S."/>
            <person name="Albert R."/>
            <person name="Binder M."/>
            <person name="Bloem J."/>
            <person name="Labutti K."/>
            <person name="Salamov A."/>
            <person name="Andreopoulos B."/>
            <person name="Baker S."/>
            <person name="Barry K."/>
            <person name="Bills G."/>
            <person name="Bluhm B."/>
            <person name="Cannon C."/>
            <person name="Castanera R."/>
            <person name="Culley D."/>
            <person name="Daum C."/>
            <person name="Ezra D."/>
            <person name="Gonzalez J."/>
            <person name="Henrissat B."/>
            <person name="Kuo A."/>
            <person name="Liang C."/>
            <person name="Lipzen A."/>
            <person name="Lutzoni F."/>
            <person name="Magnuson J."/>
            <person name="Mondo S."/>
            <person name="Nolan M."/>
            <person name="Ohm R."/>
            <person name="Pangilinan J."/>
            <person name="Park H.-J."/>
            <person name="Ramirez L."/>
            <person name="Alfaro M."/>
            <person name="Sun H."/>
            <person name="Tritt A."/>
            <person name="Yoshinaga Y."/>
            <person name="Zwiers L.-H."/>
            <person name="Turgeon B."/>
            <person name="Goodwin S."/>
            <person name="Spatafora J."/>
            <person name="Crous P."/>
            <person name="Grigoriev I."/>
        </authorList>
    </citation>
    <scope>NUCLEOTIDE SEQUENCE</scope>
    <source>
        <strain evidence="16">ATCC 16933</strain>
    </source>
</reference>
<evidence type="ECO:0000256" key="11">
    <source>
        <dbReference type="ARBA" id="ARBA00022840"/>
    </source>
</evidence>
<keyword evidence="11" id="KW-0067">ATP-binding</keyword>
<keyword evidence="17" id="KW-1185">Reference proteome</keyword>
<feature type="region of interest" description="Disordered" evidence="14">
    <location>
        <begin position="1"/>
        <end position="24"/>
    </location>
</feature>
<evidence type="ECO:0000256" key="9">
    <source>
        <dbReference type="ARBA" id="ARBA00022741"/>
    </source>
</evidence>
<dbReference type="InterPro" id="IPR023468">
    <property type="entry name" value="Riboflavin_kinase"/>
</dbReference>
<evidence type="ECO:0000256" key="4">
    <source>
        <dbReference type="ARBA" id="ARBA00012105"/>
    </source>
</evidence>
<evidence type="ECO:0000256" key="10">
    <source>
        <dbReference type="ARBA" id="ARBA00022777"/>
    </source>
</evidence>
<evidence type="ECO:0000256" key="14">
    <source>
        <dbReference type="SAM" id="MobiDB-lite"/>
    </source>
</evidence>
<dbReference type="PANTHER" id="PTHR22749">
    <property type="entry name" value="RIBOFLAVIN KINASE/FMN ADENYLYLTRANSFERASE"/>
    <property type="match status" value="1"/>
</dbReference>
<dbReference type="SMART" id="SM00904">
    <property type="entry name" value="Flavokinase"/>
    <property type="match status" value="1"/>
</dbReference>
<dbReference type="Gene3D" id="2.40.30.30">
    <property type="entry name" value="Riboflavin kinase-like"/>
    <property type="match status" value="1"/>
</dbReference>
<dbReference type="SUPFAM" id="SSF82114">
    <property type="entry name" value="Riboflavin kinase-like"/>
    <property type="match status" value="1"/>
</dbReference>
<comment type="function">
    <text evidence="1">Catalyzes the phosphorylation of riboflavin (vitamin B2) to form flavin mononucleotide (FMN) coenzyme.</text>
</comment>
<evidence type="ECO:0000313" key="16">
    <source>
        <dbReference type="EMBL" id="KAF2453719.1"/>
    </source>
</evidence>
<keyword evidence="10" id="KW-0418">Kinase</keyword>
<comment type="pathway">
    <text evidence="2">Cofactor biosynthesis; FMN biosynthesis; FMN from riboflavin (ATP route): step 1/1.</text>
</comment>
<dbReference type="OrthoDB" id="276388at2759"/>
<dbReference type="AlphaFoldDB" id="A0A6A6NPW0"/>
<dbReference type="UniPathway" id="UPA00276">
    <property type="reaction ID" value="UER00406"/>
</dbReference>
<dbReference type="Pfam" id="PF01687">
    <property type="entry name" value="Flavokinase"/>
    <property type="match status" value="1"/>
</dbReference>
<dbReference type="GO" id="GO:0005739">
    <property type="term" value="C:mitochondrion"/>
    <property type="evidence" value="ECO:0007669"/>
    <property type="project" value="TreeGrafter"/>
</dbReference>
<evidence type="ECO:0000256" key="2">
    <source>
        <dbReference type="ARBA" id="ARBA00005201"/>
    </source>
</evidence>
<dbReference type="GO" id="GO:0005524">
    <property type="term" value="F:ATP binding"/>
    <property type="evidence" value="ECO:0007669"/>
    <property type="project" value="UniProtKB-KW"/>
</dbReference>
<name>A0A6A6NPW0_9PEZI</name>
<keyword evidence="8" id="KW-0808">Transferase</keyword>
<dbReference type="GO" id="GO:0009231">
    <property type="term" value="P:riboflavin biosynthetic process"/>
    <property type="evidence" value="ECO:0007669"/>
    <property type="project" value="InterPro"/>
</dbReference>
<dbReference type="EMBL" id="MU001695">
    <property type="protein sequence ID" value="KAF2453719.1"/>
    <property type="molecule type" value="Genomic_DNA"/>
</dbReference>